<proteinExistence type="predicted"/>
<accession>A0ABQ9IWW1</accession>
<evidence type="ECO:0000259" key="1">
    <source>
        <dbReference type="Pfam" id="PF18701"/>
    </source>
</evidence>
<comment type="caution">
    <text evidence="2">The sequence shown here is derived from an EMBL/GenBank/DDBJ whole genome shotgun (WGS) entry which is preliminary data.</text>
</comment>
<keyword evidence="3" id="KW-1185">Reference proteome</keyword>
<protein>
    <recommendedName>
        <fullName evidence="1">DUF5641 domain-containing protein</fullName>
    </recommendedName>
</protein>
<gene>
    <name evidence="2" type="ORF">NQ317_014814</name>
</gene>
<dbReference type="Proteomes" id="UP001162164">
    <property type="component" value="Unassembled WGS sequence"/>
</dbReference>
<evidence type="ECO:0000313" key="2">
    <source>
        <dbReference type="EMBL" id="KAJ8967362.1"/>
    </source>
</evidence>
<feature type="domain" description="DUF5641" evidence="1">
    <location>
        <begin position="288"/>
        <end position="368"/>
    </location>
</feature>
<dbReference type="InterPro" id="IPR008042">
    <property type="entry name" value="Retrotrans_Pao"/>
</dbReference>
<name>A0ABQ9IWW1_9CUCU</name>
<sequence>MHVDFNESVSCFTVVNEDRELNDLISQFWVLEEINTIDIRSSEDKVCEKHFIDNFKRDKNDRMIVKIPFKDTLTALELRKWMCNSQELLNKFVVNEALDACILNIGEYENNKTLGILWSAKTDTIRYSVSQNTGKRDNITKRVILAAICQIYDPLGSIGCVVIIGKLMMQELWRLKISWDEPVPNEIKGRFFRFQEDLKLLNDLKISRNCLIENYTIVELHGFSDSSERAYAACDNPIVELINRTSSLWRAQRSVAYVLRFIHICSKNNQQLTGRLTCDELDKSLLVMRWSREYLSELQTRVKWKRDSPHLLKSGEMVLIKNDTFPAIRWQLGRIIAVHPGPDGVVRVADIRTSRGTFRRSANQLCVLPID</sequence>
<dbReference type="InterPro" id="IPR040676">
    <property type="entry name" value="DUF5641"/>
</dbReference>
<dbReference type="PANTHER" id="PTHR47331">
    <property type="entry name" value="PHD-TYPE DOMAIN-CONTAINING PROTEIN"/>
    <property type="match status" value="1"/>
</dbReference>
<evidence type="ECO:0000313" key="3">
    <source>
        <dbReference type="Proteomes" id="UP001162164"/>
    </source>
</evidence>
<dbReference type="Pfam" id="PF18701">
    <property type="entry name" value="DUF5641"/>
    <property type="match status" value="1"/>
</dbReference>
<dbReference type="EMBL" id="JAPWTJ010002202">
    <property type="protein sequence ID" value="KAJ8967362.1"/>
    <property type="molecule type" value="Genomic_DNA"/>
</dbReference>
<organism evidence="2 3">
    <name type="scientific">Molorchus minor</name>
    <dbReference type="NCBI Taxonomy" id="1323400"/>
    <lineage>
        <taxon>Eukaryota</taxon>
        <taxon>Metazoa</taxon>
        <taxon>Ecdysozoa</taxon>
        <taxon>Arthropoda</taxon>
        <taxon>Hexapoda</taxon>
        <taxon>Insecta</taxon>
        <taxon>Pterygota</taxon>
        <taxon>Neoptera</taxon>
        <taxon>Endopterygota</taxon>
        <taxon>Coleoptera</taxon>
        <taxon>Polyphaga</taxon>
        <taxon>Cucujiformia</taxon>
        <taxon>Chrysomeloidea</taxon>
        <taxon>Cerambycidae</taxon>
        <taxon>Lamiinae</taxon>
        <taxon>Monochamini</taxon>
        <taxon>Molorchus</taxon>
    </lineage>
</organism>
<reference evidence="2" key="1">
    <citation type="journal article" date="2023" name="Insect Mol. Biol.">
        <title>Genome sequencing provides insights into the evolution of gene families encoding plant cell wall-degrading enzymes in longhorned beetles.</title>
        <authorList>
            <person name="Shin N.R."/>
            <person name="Okamura Y."/>
            <person name="Kirsch R."/>
            <person name="Pauchet Y."/>
        </authorList>
    </citation>
    <scope>NUCLEOTIDE SEQUENCE</scope>
    <source>
        <strain evidence="2">MMC_N1</strain>
    </source>
</reference>
<dbReference type="Pfam" id="PF05380">
    <property type="entry name" value="Peptidase_A17"/>
    <property type="match status" value="1"/>
</dbReference>